<evidence type="ECO:0000256" key="6">
    <source>
        <dbReference type="ARBA" id="ARBA00035634"/>
    </source>
</evidence>
<dbReference type="CDD" id="cd14420">
    <property type="entry name" value="CUE_AUP1"/>
    <property type="match status" value="1"/>
</dbReference>
<feature type="compositionally biased region" description="Low complexity" evidence="9">
    <location>
        <begin position="337"/>
        <end position="353"/>
    </location>
</feature>
<dbReference type="InterPro" id="IPR003892">
    <property type="entry name" value="CUE"/>
</dbReference>
<keyword evidence="3" id="KW-0551">Lipid droplet</keyword>
<feature type="region of interest" description="Disordered" evidence="9">
    <location>
        <begin position="333"/>
        <end position="353"/>
    </location>
</feature>
<dbReference type="PANTHER" id="PTHR15486">
    <property type="entry name" value="ANCIENT UBIQUITOUS PROTEIN"/>
    <property type="match status" value="1"/>
</dbReference>
<keyword evidence="10" id="KW-0812">Transmembrane</keyword>
<evidence type="ECO:0000256" key="7">
    <source>
        <dbReference type="ARBA" id="ARBA00035685"/>
    </source>
</evidence>
<dbReference type="GO" id="GO:0005811">
    <property type="term" value="C:lipid droplet"/>
    <property type="evidence" value="ECO:0007669"/>
    <property type="project" value="UniProtKB-SubCell"/>
</dbReference>
<evidence type="ECO:0000256" key="1">
    <source>
        <dbReference type="ARBA" id="ARBA00004406"/>
    </source>
</evidence>
<dbReference type="AlphaFoldDB" id="V5GFZ1"/>
<evidence type="ECO:0000256" key="2">
    <source>
        <dbReference type="ARBA" id="ARBA00004502"/>
    </source>
</evidence>
<evidence type="ECO:0000256" key="3">
    <source>
        <dbReference type="ARBA" id="ARBA00022677"/>
    </source>
</evidence>
<evidence type="ECO:0000256" key="8">
    <source>
        <dbReference type="ARBA" id="ARBA00035713"/>
    </source>
</evidence>
<dbReference type="GO" id="GO:0036503">
    <property type="term" value="P:ERAD pathway"/>
    <property type="evidence" value="ECO:0007669"/>
    <property type="project" value="InterPro"/>
</dbReference>
<keyword evidence="5 10" id="KW-0472">Membrane</keyword>
<feature type="domain" description="CUE" evidence="11">
    <location>
        <begin position="288"/>
        <end position="330"/>
    </location>
</feature>
<keyword evidence="4" id="KW-0256">Endoplasmic reticulum</keyword>
<name>V5GFZ1_ANOGL</name>
<comment type="subcellular location">
    <subcellularLocation>
        <location evidence="1">Endoplasmic reticulum membrane</location>
        <topology evidence="1">Peripheral membrane protein</topology>
    </subcellularLocation>
    <subcellularLocation>
        <location evidence="2">Lipid droplet</location>
    </subcellularLocation>
</comment>
<dbReference type="EMBL" id="GALX01005567">
    <property type="protein sequence ID" value="JAB62899.1"/>
    <property type="molecule type" value="Transcribed_RNA"/>
</dbReference>
<dbReference type="SMART" id="SM00546">
    <property type="entry name" value="CUE"/>
    <property type="match status" value="1"/>
</dbReference>
<evidence type="ECO:0000256" key="5">
    <source>
        <dbReference type="ARBA" id="ARBA00023136"/>
    </source>
</evidence>
<gene>
    <name evidence="12" type="primary">AUP1</name>
</gene>
<dbReference type="Gene3D" id="1.10.8.10">
    <property type="entry name" value="DNA helicase RuvA subunit, C-terminal domain"/>
    <property type="match status" value="1"/>
</dbReference>
<dbReference type="GO" id="GO:0043130">
    <property type="term" value="F:ubiquitin binding"/>
    <property type="evidence" value="ECO:0007669"/>
    <property type="project" value="InterPro"/>
</dbReference>
<accession>V5GFZ1</accession>
<evidence type="ECO:0000256" key="4">
    <source>
        <dbReference type="ARBA" id="ARBA00022824"/>
    </source>
</evidence>
<evidence type="ECO:0000259" key="11">
    <source>
        <dbReference type="PROSITE" id="PS51140"/>
    </source>
</evidence>
<evidence type="ECO:0000313" key="12">
    <source>
        <dbReference type="EMBL" id="JAB62899.1"/>
    </source>
</evidence>
<sequence>MSNIEIKHLFRTNRLPDNDVKLLLFILFLPFGLVFFLLRIILILSLFILGYVVSDTGASQKILNKIATLAFGISVSIENPKKKENVDMYVSNSMSIFDHLAVNVATGAVAPGTKVSLEKILGTSTYYFGSVANFDAFKKNICQFISEKKIPLYFTPEGKLTNGKALIKFKSYPFQFATKIQPICITVERPFLNISVTTLGSSYFSDVFFFMFSPLTNYRLNFLTPLEKENHSDSEFAEVVRQSIATALKIETVDYTSSELIEWEKRKIAENQQRLEMQNSSRSVLNSELQRMSLQVREVLPHVPFTAVYNDLYTTRNVDNTITNILEGRVHFIPEQSTKPSTSSQSTSSTSSFSGSAIPSSSFMFNTAASTFAKSASERSKSFKERKEQLIANARKRYIEKHNLNIPI</sequence>
<comment type="similarity">
    <text evidence="6">Belongs to the AUP1 family.</text>
</comment>
<dbReference type="InterPro" id="IPR048056">
    <property type="entry name" value="AUP1_CUE"/>
</dbReference>
<dbReference type="SUPFAM" id="SSF69593">
    <property type="entry name" value="Glycerol-3-phosphate (1)-acyltransferase"/>
    <property type="match status" value="1"/>
</dbReference>
<evidence type="ECO:0000256" key="9">
    <source>
        <dbReference type="SAM" id="MobiDB-lite"/>
    </source>
</evidence>
<dbReference type="GO" id="GO:0005789">
    <property type="term" value="C:endoplasmic reticulum membrane"/>
    <property type="evidence" value="ECO:0007669"/>
    <property type="project" value="UniProtKB-SubCell"/>
</dbReference>
<feature type="transmembrane region" description="Helical" evidence="10">
    <location>
        <begin position="20"/>
        <end position="53"/>
    </location>
</feature>
<organism evidence="12">
    <name type="scientific">Anoplophora glabripennis</name>
    <name type="common">Asian longhorn beetle</name>
    <name type="synonym">Anoplophora nobilis</name>
    <dbReference type="NCBI Taxonomy" id="217634"/>
    <lineage>
        <taxon>Eukaryota</taxon>
        <taxon>Metazoa</taxon>
        <taxon>Ecdysozoa</taxon>
        <taxon>Arthropoda</taxon>
        <taxon>Hexapoda</taxon>
        <taxon>Insecta</taxon>
        <taxon>Pterygota</taxon>
        <taxon>Neoptera</taxon>
        <taxon>Endopterygota</taxon>
        <taxon>Coleoptera</taxon>
        <taxon>Polyphaga</taxon>
        <taxon>Cucujiformia</taxon>
        <taxon>Chrysomeloidea</taxon>
        <taxon>Cerambycidae</taxon>
        <taxon>Lamiinae</taxon>
        <taxon>Lamiini</taxon>
        <taxon>Anoplophora</taxon>
    </lineage>
</organism>
<reference evidence="12" key="1">
    <citation type="submission" date="2013-07" db="EMBL/GenBank/DDBJ databases">
        <title>Midgut Transcriptome Profiling of Anoplphora glabripennis, a Lignocellulose Degrading, Wood-Boring Cerambycid.</title>
        <authorList>
            <person name="Scully E.D."/>
            <person name="Hoover K."/>
            <person name="Carlson J.E."/>
            <person name="Tien M."/>
            <person name="Geib S.M."/>
        </authorList>
    </citation>
    <scope>NUCLEOTIDE SEQUENCE</scope>
</reference>
<keyword evidence="10" id="KW-1133">Transmembrane helix</keyword>
<evidence type="ECO:0000256" key="10">
    <source>
        <dbReference type="SAM" id="Phobius"/>
    </source>
</evidence>
<dbReference type="PROSITE" id="PS51140">
    <property type="entry name" value="CUE"/>
    <property type="match status" value="1"/>
</dbReference>
<dbReference type="PANTHER" id="PTHR15486:SF96">
    <property type="entry name" value="LIPID DROPLET-REGULATING VLDL ASSEMBLY FACTOR AUP1"/>
    <property type="match status" value="1"/>
</dbReference>
<proteinExistence type="inferred from homology"/>
<protein>
    <recommendedName>
        <fullName evidence="7">Lipid droplet-regulating VLDL assembly factor AUP1</fullName>
    </recommendedName>
    <alternativeName>
        <fullName evidence="8">Ancient ubiquitous protein 1</fullName>
    </alternativeName>
</protein>